<dbReference type="PANTHER" id="PTHR34654">
    <property type="entry name" value="UPF0109 PROTEIN SCO5592"/>
    <property type="match status" value="1"/>
</dbReference>
<dbReference type="Pfam" id="PF13083">
    <property type="entry name" value="KH_KhpA-B"/>
    <property type="match status" value="1"/>
</dbReference>
<dbReference type="EMBL" id="DRBS01000087">
    <property type="protein sequence ID" value="HDD43690.1"/>
    <property type="molecule type" value="Genomic_DNA"/>
</dbReference>
<gene>
    <name evidence="3" type="ORF">ENG63_02355</name>
</gene>
<dbReference type="InterPro" id="IPR015946">
    <property type="entry name" value="KH_dom-like_a/b"/>
</dbReference>
<name>A0A7C0Y6C1_DESA2</name>
<dbReference type="Gene3D" id="3.30.300.20">
    <property type="match status" value="1"/>
</dbReference>
<dbReference type="AlphaFoldDB" id="A0A7C0Y6C1"/>
<protein>
    <submittedName>
        <fullName evidence="3">KH domain-containing protein</fullName>
    </submittedName>
</protein>
<dbReference type="InterPro" id="IPR020627">
    <property type="entry name" value="KhpA"/>
</dbReference>
<dbReference type="PANTHER" id="PTHR34654:SF1">
    <property type="entry name" value="RNA-BINDING PROTEIN KHPA"/>
    <property type="match status" value="1"/>
</dbReference>
<reference evidence="3" key="1">
    <citation type="journal article" date="2020" name="mSystems">
        <title>Genome- and Community-Level Interaction Insights into Carbon Utilization and Element Cycling Functions of Hydrothermarchaeota in Hydrothermal Sediment.</title>
        <authorList>
            <person name="Zhou Z."/>
            <person name="Liu Y."/>
            <person name="Xu W."/>
            <person name="Pan J."/>
            <person name="Luo Z.H."/>
            <person name="Li M."/>
        </authorList>
    </citation>
    <scope>NUCLEOTIDE SEQUENCE [LARGE SCALE GENOMIC DNA]</scope>
    <source>
        <strain evidence="3">HyVt-233</strain>
    </source>
</reference>
<accession>A0A7C0Y6C1</accession>
<organism evidence="3">
    <name type="scientific">Desulfofervidus auxilii</name>
    <dbReference type="NCBI Taxonomy" id="1621989"/>
    <lineage>
        <taxon>Bacteria</taxon>
        <taxon>Pseudomonadati</taxon>
        <taxon>Thermodesulfobacteriota</taxon>
        <taxon>Candidatus Desulfofervidia</taxon>
        <taxon>Candidatus Desulfofervidales</taxon>
        <taxon>Candidatus Desulfofervidaceae</taxon>
        <taxon>Candidatus Desulfofervidus</taxon>
    </lineage>
</organism>
<evidence type="ECO:0000313" key="3">
    <source>
        <dbReference type="EMBL" id="HDD43690.1"/>
    </source>
</evidence>
<sequence>MRDMKKLLQDIVENLVEGNVEIKEMTGKKLKVFEIKVENSEVAKVIGSRGSIIKALKTIFMAIGARNDCKVIVDVVNPKRKSNIRWADIS</sequence>
<keyword evidence="1" id="KW-0963">Cytoplasm</keyword>
<dbReference type="GO" id="GO:0003723">
    <property type="term" value="F:RNA binding"/>
    <property type="evidence" value="ECO:0007669"/>
    <property type="project" value="UniProtKB-KW"/>
</dbReference>
<proteinExistence type="predicted"/>
<evidence type="ECO:0000256" key="1">
    <source>
        <dbReference type="ARBA" id="ARBA00022490"/>
    </source>
</evidence>
<dbReference type="Proteomes" id="UP000886289">
    <property type="component" value="Unassembled WGS sequence"/>
</dbReference>
<comment type="caution">
    <text evidence="3">The sequence shown here is derived from an EMBL/GenBank/DDBJ whole genome shotgun (WGS) entry which is preliminary data.</text>
</comment>
<evidence type="ECO:0000256" key="2">
    <source>
        <dbReference type="ARBA" id="ARBA00022884"/>
    </source>
</evidence>
<keyword evidence="2" id="KW-0694">RNA-binding</keyword>